<organism evidence="2 3">
    <name type="scientific">Zancudomyces culisetae</name>
    <name type="common">Gut fungus</name>
    <name type="synonym">Smittium culisetae</name>
    <dbReference type="NCBI Taxonomy" id="1213189"/>
    <lineage>
        <taxon>Eukaryota</taxon>
        <taxon>Fungi</taxon>
        <taxon>Fungi incertae sedis</taxon>
        <taxon>Zoopagomycota</taxon>
        <taxon>Kickxellomycotina</taxon>
        <taxon>Harpellomycetes</taxon>
        <taxon>Harpellales</taxon>
        <taxon>Legeriomycetaceae</taxon>
        <taxon>Zancudomyces</taxon>
    </lineage>
</organism>
<name>A0A1R1PYZ3_ZANCU</name>
<proteinExistence type="predicted"/>
<gene>
    <name evidence="2" type="ORF">AX774_g255</name>
</gene>
<feature type="region of interest" description="Disordered" evidence="1">
    <location>
        <begin position="262"/>
        <end position="286"/>
    </location>
</feature>
<sequence length="645" mass="69514">MCPGGYYCDGTTGEVKCKPKVGLVPENSSYLDRLYGLSGDGKDMRVRIAKRNDKSNVTRAVKLPGIECNVTDEDANRCLYEDGLDRTYYTCKNNKIEYAYCLTNQRCYYRGGKATCQDIMFSDKISPNSFLGIVDGGGPQSQVGQNAIVTTKTVEVRDVRDTTASQNTSLGKAQDTNQSITSVSKNTKDISNGENSVIKVSSDVCSGEKRYSCIEADGRAQFYVQCVDSKAIVYSCGEDNACYQRGKDISCAKKGDRETDLQQQVNGSADEKSVLSQKKSDRDQALPESCTNEGKFKCEQAGVTGGYTQCVNKVVVRFTCGDNTVCFDSENGAVYCGFQVNKLNNRALRIGEALAGGRNMAFPQEGNLEKRVNYANGYAVNVATAKQPSQITSTIVVVGNTSAAQSLELPESVFVQTQLPMYQQSMPFSGAIQTPIFTTFPAGLGPTQVINQENTQGASLDPLLQPISVQPIPVEPITVQPAVQPITVQPVIQVVNQNTVQNIQQQNGPLPVIPILLTQTITPITDNANDFACYSAGSQFWNVSCDSSNTGTNRSSIAATGELCGNEITDEIPTETSTTTQTVVETTTLTSVSVSISSVKFTSTVTSYTATNTMTNTVMTTQMTTTCTKNSTELSAILIATVTDQ</sequence>
<evidence type="ECO:0000313" key="2">
    <source>
        <dbReference type="EMBL" id="OMH86182.1"/>
    </source>
</evidence>
<evidence type="ECO:0000256" key="1">
    <source>
        <dbReference type="SAM" id="MobiDB-lite"/>
    </source>
</evidence>
<dbReference type="EMBL" id="LSSK01000011">
    <property type="protein sequence ID" value="OMH86182.1"/>
    <property type="molecule type" value="Genomic_DNA"/>
</dbReference>
<keyword evidence="3" id="KW-1185">Reference proteome</keyword>
<dbReference type="AlphaFoldDB" id="A0A1R1PYZ3"/>
<comment type="caution">
    <text evidence="2">The sequence shown here is derived from an EMBL/GenBank/DDBJ whole genome shotgun (WGS) entry which is preliminary data.</text>
</comment>
<evidence type="ECO:0000313" key="3">
    <source>
        <dbReference type="Proteomes" id="UP000188320"/>
    </source>
</evidence>
<feature type="region of interest" description="Disordered" evidence="1">
    <location>
        <begin position="165"/>
        <end position="187"/>
    </location>
</feature>
<dbReference type="Proteomes" id="UP000188320">
    <property type="component" value="Unassembled WGS sequence"/>
</dbReference>
<feature type="compositionally biased region" description="Basic and acidic residues" evidence="1">
    <location>
        <begin position="269"/>
        <end position="285"/>
    </location>
</feature>
<protein>
    <submittedName>
        <fullName evidence="2">Uncharacterized protein</fullName>
    </submittedName>
</protein>
<accession>A0A1R1PYZ3</accession>
<reference evidence="3" key="1">
    <citation type="submission" date="2017-01" db="EMBL/GenBank/DDBJ databases">
        <authorList>
            <person name="Wang Y."/>
            <person name="White M."/>
            <person name="Kvist S."/>
            <person name="Moncalvo J.-M."/>
        </authorList>
    </citation>
    <scope>NUCLEOTIDE SEQUENCE [LARGE SCALE GENOMIC DNA]</scope>
    <source>
        <strain evidence="3">COL-18-3</strain>
    </source>
</reference>